<sequence>MTPESEDEDRQQIVVPREDGQDFRRLFHVGGVQRQQSVEVGGTVGLAKGIVQSRQQGIGADHRFLDARKGAHSRCNTQVMPRYKAG</sequence>
<proteinExistence type="predicted"/>
<reference evidence="1 2" key="1">
    <citation type="submission" date="2018-06" db="EMBL/GenBank/DDBJ databases">
        <authorList>
            <consortium name="Pathogen Informatics"/>
            <person name="Doyle S."/>
        </authorList>
    </citation>
    <scope>NUCLEOTIDE SEQUENCE [LARGE SCALE GENOMIC DNA]</scope>
    <source>
        <strain evidence="1 2">NCTC9140</strain>
    </source>
</reference>
<dbReference type="EMBL" id="UGKQ01000007">
    <property type="protein sequence ID" value="STS81343.1"/>
    <property type="molecule type" value="Genomic_DNA"/>
</dbReference>
<name>A0A377TNS4_KLEPN</name>
<gene>
    <name evidence="1" type="ORF">NCTC9140_03080</name>
</gene>
<protein>
    <submittedName>
        <fullName evidence="1">Uncharacterized protein</fullName>
    </submittedName>
</protein>
<organism evidence="1 2">
    <name type="scientific">Klebsiella pneumoniae</name>
    <dbReference type="NCBI Taxonomy" id="573"/>
    <lineage>
        <taxon>Bacteria</taxon>
        <taxon>Pseudomonadati</taxon>
        <taxon>Pseudomonadota</taxon>
        <taxon>Gammaproteobacteria</taxon>
        <taxon>Enterobacterales</taxon>
        <taxon>Enterobacteriaceae</taxon>
        <taxon>Klebsiella/Raoultella group</taxon>
        <taxon>Klebsiella</taxon>
        <taxon>Klebsiella pneumoniae complex</taxon>
    </lineage>
</organism>
<dbReference type="AlphaFoldDB" id="A0A377TNS4"/>
<accession>A0A377TNS4</accession>
<dbReference type="Proteomes" id="UP000254938">
    <property type="component" value="Unassembled WGS sequence"/>
</dbReference>
<evidence type="ECO:0000313" key="1">
    <source>
        <dbReference type="EMBL" id="STS81343.1"/>
    </source>
</evidence>
<evidence type="ECO:0000313" key="2">
    <source>
        <dbReference type="Proteomes" id="UP000254938"/>
    </source>
</evidence>